<dbReference type="PROSITE" id="PS50932">
    <property type="entry name" value="HTH_LACI_2"/>
    <property type="match status" value="1"/>
</dbReference>
<dbReference type="FunCoup" id="U2EE50">
    <property type="interactions" value="21"/>
</dbReference>
<keyword evidence="4" id="KW-0804">Transcription</keyword>
<keyword evidence="2" id="KW-0805">Transcription regulation</keyword>
<dbReference type="InterPro" id="IPR010982">
    <property type="entry name" value="Lambda_DNA-bd_dom_sf"/>
</dbReference>
<evidence type="ECO:0000256" key="1">
    <source>
        <dbReference type="ARBA" id="ARBA00022491"/>
    </source>
</evidence>
<dbReference type="eggNOG" id="COG1609">
    <property type="taxonomic scope" value="Bacteria"/>
</dbReference>
<dbReference type="PANTHER" id="PTHR30146:SF95">
    <property type="entry name" value="RIBOSE OPERON REPRESSOR"/>
    <property type="match status" value="1"/>
</dbReference>
<dbReference type="PANTHER" id="PTHR30146">
    <property type="entry name" value="LACI-RELATED TRANSCRIPTIONAL REPRESSOR"/>
    <property type="match status" value="1"/>
</dbReference>
<dbReference type="SUPFAM" id="SSF47413">
    <property type="entry name" value="lambda repressor-like DNA-binding domains"/>
    <property type="match status" value="1"/>
</dbReference>
<dbReference type="AlphaFoldDB" id="U2EE50"/>
<evidence type="ECO:0000256" key="3">
    <source>
        <dbReference type="ARBA" id="ARBA00023125"/>
    </source>
</evidence>
<feature type="domain" description="HTH lacI-type" evidence="5">
    <location>
        <begin position="2"/>
        <end position="56"/>
    </location>
</feature>
<evidence type="ECO:0000259" key="5">
    <source>
        <dbReference type="PROSITE" id="PS50932"/>
    </source>
</evidence>
<dbReference type="EC" id="5.1.1.1" evidence="6"/>
<dbReference type="STRING" id="1033810.HLPCO_000585"/>
<dbReference type="Proteomes" id="UP000005707">
    <property type="component" value="Unassembled WGS sequence"/>
</dbReference>
<name>U2EE50_9MOLU</name>
<dbReference type="Gene3D" id="3.40.50.2300">
    <property type="match status" value="2"/>
</dbReference>
<evidence type="ECO:0000256" key="2">
    <source>
        <dbReference type="ARBA" id="ARBA00023015"/>
    </source>
</evidence>
<dbReference type="Pfam" id="PF00356">
    <property type="entry name" value="LacI"/>
    <property type="match status" value="1"/>
</dbReference>
<evidence type="ECO:0000313" key="6">
    <source>
        <dbReference type="EMBL" id="ERJ12986.1"/>
    </source>
</evidence>
<dbReference type="GO" id="GO:0008784">
    <property type="term" value="F:alanine racemase activity"/>
    <property type="evidence" value="ECO:0007669"/>
    <property type="project" value="UniProtKB-EC"/>
</dbReference>
<evidence type="ECO:0000313" key="7">
    <source>
        <dbReference type="Proteomes" id="UP000005707"/>
    </source>
</evidence>
<dbReference type="InParanoid" id="U2EE50"/>
<dbReference type="EMBL" id="AFNU02000002">
    <property type="protein sequence ID" value="ERJ12986.1"/>
    <property type="molecule type" value="Genomic_DNA"/>
</dbReference>
<protein>
    <submittedName>
        <fullName evidence="6">Alanine racemase protein</fullName>
        <ecNumber evidence="6">5.1.1.1</ecNumber>
    </submittedName>
</protein>
<dbReference type="SMART" id="SM00354">
    <property type="entry name" value="HTH_LACI"/>
    <property type="match status" value="1"/>
</dbReference>
<dbReference type="Gene3D" id="1.10.260.40">
    <property type="entry name" value="lambda repressor-like DNA-binding domains"/>
    <property type="match status" value="1"/>
</dbReference>
<keyword evidence="7" id="KW-1185">Reference proteome</keyword>
<dbReference type="GO" id="GO:0000976">
    <property type="term" value="F:transcription cis-regulatory region binding"/>
    <property type="evidence" value="ECO:0007669"/>
    <property type="project" value="TreeGrafter"/>
</dbReference>
<keyword evidence="1" id="KW-0678">Repressor</keyword>
<organism evidence="6 7">
    <name type="scientific">Haloplasma contractile SSD-17B</name>
    <dbReference type="NCBI Taxonomy" id="1033810"/>
    <lineage>
        <taxon>Bacteria</taxon>
        <taxon>Bacillati</taxon>
        <taxon>Mycoplasmatota</taxon>
        <taxon>Mollicutes</taxon>
        <taxon>Haloplasmatales</taxon>
        <taxon>Haloplasmataceae</taxon>
        <taxon>Haloplasma</taxon>
    </lineage>
</organism>
<dbReference type="SUPFAM" id="SSF53822">
    <property type="entry name" value="Periplasmic binding protein-like I"/>
    <property type="match status" value="1"/>
</dbReference>
<gene>
    <name evidence="6" type="ORF">HLPCO_000585</name>
</gene>
<reference evidence="6 7" key="2">
    <citation type="journal article" date="2013" name="PLoS ONE">
        <title>INDIGO - INtegrated Data Warehouse of MIcrobial GenOmes with Examples from the Red Sea Extremophiles.</title>
        <authorList>
            <person name="Alam I."/>
            <person name="Antunes A."/>
            <person name="Kamau A.A."/>
            <person name="Ba Alawi W."/>
            <person name="Kalkatawi M."/>
            <person name="Stingl U."/>
            <person name="Bajic V.B."/>
        </authorList>
    </citation>
    <scope>NUCLEOTIDE SEQUENCE [LARGE SCALE GENOMIC DNA]</scope>
    <source>
        <strain evidence="6 7">SSD-17B</strain>
    </source>
</reference>
<keyword evidence="3" id="KW-0238">DNA-binding</keyword>
<dbReference type="InterPro" id="IPR028082">
    <property type="entry name" value="Peripla_BP_I"/>
</dbReference>
<dbReference type="Pfam" id="PF00532">
    <property type="entry name" value="Peripla_BP_1"/>
    <property type="match status" value="1"/>
</dbReference>
<dbReference type="GO" id="GO:0003700">
    <property type="term" value="F:DNA-binding transcription factor activity"/>
    <property type="evidence" value="ECO:0007669"/>
    <property type="project" value="TreeGrafter"/>
</dbReference>
<dbReference type="OrthoDB" id="9775433at2"/>
<keyword evidence="6" id="KW-0413">Isomerase</keyword>
<proteinExistence type="predicted"/>
<sequence>MANIKQVAKEANVSVATVSRVINNKGYVNEETRKLVEKAIKELNYVPNEFARSLYKKTSKSIGVIVPHLNNPFYYGVLEGIEDLAFEKGYKVMLCNSAENSEREAEYIKQFMKYNIDGLIIGSNTEEIKKYTDLNIPLISIDRIISHDVPSVTSDNFGGGAIAAKKLVISGAKNIVHFRGPSILITVLERSNGFNSYLREHGVTCDEVDLAFIDPDPSLIRDYLETHPDTDGIFCDSDYIAALVLRELQLLGKSVPKQVQIIGYDNTSYSQIVIPKLTTISQQMFDIGKEAMEMLSILMNKETLGSKHHIIPVRIIERETTN</sequence>
<evidence type="ECO:0000256" key="4">
    <source>
        <dbReference type="ARBA" id="ARBA00023163"/>
    </source>
</evidence>
<dbReference type="InterPro" id="IPR000843">
    <property type="entry name" value="HTH_LacI"/>
</dbReference>
<reference evidence="6 7" key="1">
    <citation type="journal article" date="2011" name="J. Bacteriol.">
        <title>Genome sequence of Haloplasma contractile, an unusual contractile bacterium from a deep-sea anoxic brine lake.</title>
        <authorList>
            <person name="Antunes A."/>
            <person name="Alam I."/>
            <person name="El Dorry H."/>
            <person name="Siam R."/>
            <person name="Robertson A."/>
            <person name="Bajic V.B."/>
            <person name="Stingl U."/>
        </authorList>
    </citation>
    <scope>NUCLEOTIDE SEQUENCE [LARGE SCALE GENOMIC DNA]</scope>
    <source>
        <strain evidence="6 7">SSD-17B</strain>
    </source>
</reference>
<accession>U2EE50</accession>
<comment type="caution">
    <text evidence="6">The sequence shown here is derived from an EMBL/GenBank/DDBJ whole genome shotgun (WGS) entry which is preliminary data.</text>
</comment>
<dbReference type="CDD" id="cd01392">
    <property type="entry name" value="HTH_LacI"/>
    <property type="match status" value="1"/>
</dbReference>
<dbReference type="CDD" id="cd06291">
    <property type="entry name" value="PBP1_Qymf-like"/>
    <property type="match status" value="1"/>
</dbReference>
<dbReference type="InterPro" id="IPR001761">
    <property type="entry name" value="Peripla_BP/Lac1_sug-bd_dom"/>
</dbReference>